<dbReference type="EMBL" id="DTMZ01000173">
    <property type="protein sequence ID" value="HGD13779.1"/>
    <property type="molecule type" value="Genomic_DNA"/>
</dbReference>
<evidence type="ECO:0000259" key="2">
    <source>
        <dbReference type="SMART" id="SM00646"/>
    </source>
</evidence>
<sequence>MALKKLTRLLRGLLCFYCIAFASSKIYNGIEYVPLTAIVSQLNGRCWQIAPEGTAARYIAIIPIDSGSYSLEYSFIPDSNLVIHNNRKLKLPVPALVENNRLYLPAVVAAAIFPELDVPVLSTIETDRSGDTLIVRFLLDPLRAKTNSLLYQARRNSSLEYQLTLGCRIDSGFITQLRLLNLTSSSFFNGIKLDSNTVGTTLLCTFRQPVAETVITRANGLELRIFSMPKRRVTRIMLDPGHGGKDPGALGRLGTEEKNIVLDIARRARDHLKKQGFEVFLTREGDEYVSLADRAEKAVQSQAQVFVSIHANWAENRSACGLETYFLSEAKTDWERAVATRENEVFERELANPFIKKEDPVSLILADLAQHEFLVESSELALRIQESALHLMRPSDRGVKQANFYVLRNIFMPAVLVECGFLSNRQEEQLLRRAEHREKIARAIAEGIVNFVKLYELRLNGNR</sequence>
<dbReference type="InterPro" id="IPR002508">
    <property type="entry name" value="MurNAc-LAA_cat"/>
</dbReference>
<protein>
    <recommendedName>
        <fullName evidence="2">MurNAc-LAA domain-containing protein</fullName>
    </recommendedName>
</protein>
<dbReference type="GO" id="GO:0009253">
    <property type="term" value="P:peptidoglycan catabolic process"/>
    <property type="evidence" value="ECO:0007669"/>
    <property type="project" value="InterPro"/>
</dbReference>
<dbReference type="SMART" id="SM00646">
    <property type="entry name" value="Ami_3"/>
    <property type="match status" value="1"/>
</dbReference>
<proteinExistence type="predicted"/>
<accession>A0A7V3PUR1</accession>
<dbReference type="FunFam" id="3.40.630.40:FF:000005">
    <property type="entry name" value="N-acetylmuramoyl-L-alanine amidase (AmiA)"/>
    <property type="match status" value="1"/>
</dbReference>
<evidence type="ECO:0000313" key="3">
    <source>
        <dbReference type="EMBL" id="HGD13779.1"/>
    </source>
</evidence>
<dbReference type="CDD" id="cd02696">
    <property type="entry name" value="MurNAc-LAA"/>
    <property type="match status" value="1"/>
</dbReference>
<dbReference type="Pfam" id="PF01520">
    <property type="entry name" value="Amidase_3"/>
    <property type="match status" value="1"/>
</dbReference>
<dbReference type="GO" id="GO:0008745">
    <property type="term" value="F:N-acetylmuramoyl-L-alanine amidase activity"/>
    <property type="evidence" value="ECO:0007669"/>
    <property type="project" value="InterPro"/>
</dbReference>
<gene>
    <name evidence="3" type="ORF">ENX16_06875</name>
</gene>
<dbReference type="SUPFAM" id="SSF53187">
    <property type="entry name" value="Zn-dependent exopeptidases"/>
    <property type="match status" value="1"/>
</dbReference>
<dbReference type="GO" id="GO:0030288">
    <property type="term" value="C:outer membrane-bounded periplasmic space"/>
    <property type="evidence" value="ECO:0007669"/>
    <property type="project" value="TreeGrafter"/>
</dbReference>
<dbReference type="AlphaFoldDB" id="A0A7V3PUR1"/>
<reference evidence="3" key="1">
    <citation type="journal article" date="2020" name="mSystems">
        <title>Genome- and Community-Level Interaction Insights into Carbon Utilization and Element Cycling Functions of Hydrothermarchaeota in Hydrothermal Sediment.</title>
        <authorList>
            <person name="Zhou Z."/>
            <person name="Liu Y."/>
            <person name="Xu W."/>
            <person name="Pan J."/>
            <person name="Luo Z.H."/>
            <person name="Li M."/>
        </authorList>
    </citation>
    <scope>NUCLEOTIDE SEQUENCE [LARGE SCALE GENOMIC DNA]</scope>
    <source>
        <strain evidence="3">SpSt-914</strain>
    </source>
</reference>
<dbReference type="PANTHER" id="PTHR30404:SF0">
    <property type="entry name" value="N-ACETYLMURAMOYL-L-ALANINE AMIDASE AMIC"/>
    <property type="match status" value="1"/>
</dbReference>
<dbReference type="PANTHER" id="PTHR30404">
    <property type="entry name" value="N-ACETYLMURAMOYL-L-ALANINE AMIDASE"/>
    <property type="match status" value="1"/>
</dbReference>
<dbReference type="Gene3D" id="3.40.630.40">
    <property type="entry name" value="Zn-dependent exopeptidases"/>
    <property type="match status" value="1"/>
</dbReference>
<comment type="caution">
    <text evidence="3">The sequence shown here is derived from an EMBL/GenBank/DDBJ whole genome shotgun (WGS) entry which is preliminary data.</text>
</comment>
<evidence type="ECO:0000256" key="1">
    <source>
        <dbReference type="ARBA" id="ARBA00022801"/>
    </source>
</evidence>
<dbReference type="InterPro" id="IPR050695">
    <property type="entry name" value="N-acetylmuramoyl_amidase_3"/>
</dbReference>
<feature type="domain" description="MurNAc-LAA" evidence="2">
    <location>
        <begin position="295"/>
        <end position="449"/>
    </location>
</feature>
<keyword evidence="1" id="KW-0378">Hydrolase</keyword>
<organism evidence="3">
    <name type="scientific">candidate division WOR-3 bacterium</name>
    <dbReference type="NCBI Taxonomy" id="2052148"/>
    <lineage>
        <taxon>Bacteria</taxon>
        <taxon>Bacteria division WOR-3</taxon>
    </lineage>
</organism>
<name>A0A7V3PUR1_UNCW3</name>